<feature type="region of interest" description="Disordered" evidence="1">
    <location>
        <begin position="121"/>
        <end position="145"/>
    </location>
</feature>
<dbReference type="EMBL" id="GBHO01018817">
    <property type="protein sequence ID" value="JAG24787.1"/>
    <property type="molecule type" value="Transcribed_RNA"/>
</dbReference>
<sequence length="145" mass="17573">VLSRSFEGNQWWQNIRDSIVNWEHFEEAFLNFYWSDAVQEKWEDRINNSSYNSREGDKKIYAMKMYNIGKELGYGTKLLIRRLLRHFFINTQSCLVTGPVTNLQELIQLLETSDHIRRNGQYREGNQRWENQRPRDQQWGRQQQG</sequence>
<evidence type="ECO:0000256" key="1">
    <source>
        <dbReference type="SAM" id="MobiDB-lite"/>
    </source>
</evidence>
<gene>
    <name evidence="2" type="ORF">CM83_8930</name>
</gene>
<reference evidence="2" key="2">
    <citation type="submission" date="2014-07" db="EMBL/GenBank/DDBJ databases">
        <authorList>
            <person name="Hull J."/>
        </authorList>
    </citation>
    <scope>NUCLEOTIDE SEQUENCE</scope>
</reference>
<feature type="non-terminal residue" evidence="2">
    <location>
        <position position="145"/>
    </location>
</feature>
<dbReference type="AlphaFoldDB" id="A0A0A9XVG4"/>
<protein>
    <submittedName>
        <fullName evidence="2">Putative HTH-type transcriptional regulator SAS0078</fullName>
    </submittedName>
</protein>
<feature type="non-terminal residue" evidence="2">
    <location>
        <position position="1"/>
    </location>
</feature>
<name>A0A0A9XVG4_LYGHE</name>
<proteinExistence type="predicted"/>
<organism evidence="2">
    <name type="scientific">Lygus hesperus</name>
    <name type="common">Western plant bug</name>
    <dbReference type="NCBI Taxonomy" id="30085"/>
    <lineage>
        <taxon>Eukaryota</taxon>
        <taxon>Metazoa</taxon>
        <taxon>Ecdysozoa</taxon>
        <taxon>Arthropoda</taxon>
        <taxon>Hexapoda</taxon>
        <taxon>Insecta</taxon>
        <taxon>Pterygota</taxon>
        <taxon>Neoptera</taxon>
        <taxon>Paraneoptera</taxon>
        <taxon>Hemiptera</taxon>
        <taxon>Heteroptera</taxon>
        <taxon>Panheteroptera</taxon>
        <taxon>Cimicomorpha</taxon>
        <taxon>Miridae</taxon>
        <taxon>Mirini</taxon>
        <taxon>Lygus</taxon>
    </lineage>
</organism>
<feature type="compositionally biased region" description="Basic and acidic residues" evidence="1">
    <location>
        <begin position="125"/>
        <end position="138"/>
    </location>
</feature>
<reference evidence="2" key="1">
    <citation type="journal article" date="2014" name="PLoS ONE">
        <title>Transcriptome-Based Identification of ABC Transporters in the Western Tarnished Plant Bug Lygus hesperus.</title>
        <authorList>
            <person name="Hull J.J."/>
            <person name="Chaney K."/>
            <person name="Geib S.M."/>
            <person name="Fabrick J.A."/>
            <person name="Brent C.S."/>
            <person name="Walsh D."/>
            <person name="Lavine L.C."/>
        </authorList>
    </citation>
    <scope>NUCLEOTIDE SEQUENCE</scope>
</reference>
<evidence type="ECO:0000313" key="2">
    <source>
        <dbReference type="EMBL" id="JAG24787.1"/>
    </source>
</evidence>
<accession>A0A0A9XVG4</accession>